<gene>
    <name evidence="1" type="ORF">MU0053_001265</name>
</gene>
<keyword evidence="2" id="KW-1185">Reference proteome</keyword>
<dbReference type="RefSeq" id="WP_308481524.1">
    <property type="nucleotide sequence ID" value="NZ_OY726397.1"/>
</dbReference>
<proteinExistence type="predicted"/>
<dbReference type="EMBL" id="OY726397">
    <property type="protein sequence ID" value="CAJ1498867.1"/>
    <property type="molecule type" value="Genomic_DNA"/>
</dbReference>
<dbReference type="Proteomes" id="UP001190465">
    <property type="component" value="Chromosome"/>
</dbReference>
<reference evidence="1 2" key="1">
    <citation type="submission" date="2023-08" db="EMBL/GenBank/DDBJ databases">
        <authorList>
            <person name="Folkvardsen B D."/>
            <person name="Norman A."/>
        </authorList>
    </citation>
    <scope>NUCLEOTIDE SEQUENCE [LARGE SCALE GENOMIC DNA]</scope>
    <source>
        <strain evidence="1 2">Mu0053</strain>
    </source>
</reference>
<evidence type="ECO:0000313" key="2">
    <source>
        <dbReference type="Proteomes" id="UP001190465"/>
    </source>
</evidence>
<name>A0ABM9LH33_9MYCO</name>
<evidence type="ECO:0000313" key="1">
    <source>
        <dbReference type="EMBL" id="CAJ1498867.1"/>
    </source>
</evidence>
<accession>A0ABM9LH33</accession>
<protein>
    <submittedName>
        <fullName evidence="1">Uncharacterized protein</fullName>
    </submittedName>
</protein>
<organism evidence="1 2">
    <name type="scientific">[Mycobacterium] burgundiense</name>
    <dbReference type="NCBI Taxonomy" id="3064286"/>
    <lineage>
        <taxon>Bacteria</taxon>
        <taxon>Bacillati</taxon>
        <taxon>Actinomycetota</taxon>
        <taxon>Actinomycetes</taxon>
        <taxon>Mycobacteriales</taxon>
        <taxon>Mycobacteriaceae</taxon>
        <taxon>Mycolicibacterium</taxon>
    </lineage>
</organism>
<sequence>MTGVLDLSDSRARITEAKGQCGELMNVFMGWMENGGIGVRTVRHPQFAMYLWEVAVTSEPARNLPLMAGQIVNNVRSALEYVAFQCYLAAGGTPDGKQAERVAFPIVNTADPWDSVVEKKVPGVWPEAADLMKAAQPFSQTGENVNALPTLRGLGGTDKHRNLVLCAAAAFSANAVWPSGTGIGVDIWLDRAPGDIDKGPVVTIKPGTSVKVARVSVYPDGVPHDDAVMLWSSGINFEQPAPPNVDFSFRANNGSEISLFAVGDLIDHVAAIVETFADLQGPAAPG</sequence>